<evidence type="ECO:0000313" key="3">
    <source>
        <dbReference type="EMBL" id="XBX76168.1"/>
    </source>
</evidence>
<evidence type="ECO:0000256" key="2">
    <source>
        <dbReference type="ARBA" id="ARBA00022679"/>
    </source>
</evidence>
<keyword evidence="1 3" id="KW-0489">Methyltransferase</keyword>
<dbReference type="SUPFAM" id="SSF53335">
    <property type="entry name" value="S-adenosyl-L-methionine-dependent methyltransferases"/>
    <property type="match status" value="1"/>
</dbReference>
<gene>
    <name evidence="3" type="primary">rsmD</name>
    <name evidence="3" type="ORF">PRVXT_001346</name>
</gene>
<dbReference type="PANTHER" id="PTHR43542:SF1">
    <property type="entry name" value="METHYLTRANSFERASE"/>
    <property type="match status" value="1"/>
</dbReference>
<protein>
    <submittedName>
        <fullName evidence="3">16S rRNA (Guanine(966)-N(2))-methyltransferase RsmD</fullName>
        <ecNumber evidence="3">2.1.1.171</ecNumber>
    </submittedName>
</protein>
<sequence length="192" mass="21712">MVKSKSEVIKMRVIAGEKKGFPIKNIKGHKTRPTSDKVKGSIFNMIAPYIDENSMALDCFAGSGSLGIEFLSRGGTYCRFIEKNFQSYRCIKENLTRLGFDKNKFDVVKGDVFKVTLKIEKFNCIFIDPPYNQGLAQKMLETVFQKQLLCTGGIAIVEHSKEEPVLHNQLMLIKQKGYGDTSISIYTTESYE</sequence>
<dbReference type="AlphaFoldDB" id="A0AAU7VQS5"/>
<dbReference type="Gene3D" id="3.40.50.150">
    <property type="entry name" value="Vaccinia Virus protein VP39"/>
    <property type="match status" value="1"/>
</dbReference>
<reference evidence="3" key="1">
    <citation type="journal article" date="2013" name="Extremophiles">
        <title>Proteinivorax tanatarense gen. nov., sp. nov., an anaerobic, haloalkaliphilic, proteolytic bacterium isolated from a decaying algal bloom, and proposal of Proteinivoraceae fam. nov.</title>
        <authorList>
            <person name="Kevbrin V."/>
            <person name="Boltyanskaya Y."/>
            <person name="Zhilina T."/>
            <person name="Kolganova T."/>
            <person name="Lavrentjeva E."/>
            <person name="Kuznetsov B."/>
        </authorList>
    </citation>
    <scope>NUCLEOTIDE SEQUENCE</scope>
    <source>
        <strain evidence="3">Z-910T</strain>
    </source>
</reference>
<dbReference type="GO" id="GO:0003676">
    <property type="term" value="F:nucleic acid binding"/>
    <property type="evidence" value="ECO:0007669"/>
    <property type="project" value="InterPro"/>
</dbReference>
<dbReference type="EMBL" id="CP158367">
    <property type="protein sequence ID" value="XBX76168.1"/>
    <property type="molecule type" value="Genomic_DNA"/>
</dbReference>
<dbReference type="GO" id="GO:0052913">
    <property type="term" value="F:16S rRNA (guanine(966)-N(2))-methyltransferase activity"/>
    <property type="evidence" value="ECO:0007669"/>
    <property type="project" value="UniProtKB-EC"/>
</dbReference>
<reference evidence="3" key="2">
    <citation type="submission" date="2024-06" db="EMBL/GenBank/DDBJ databases">
        <authorList>
            <person name="Petrova K.O."/>
            <person name="Toshchakov S.V."/>
            <person name="Boltjanskaja Y.V."/>
            <person name="Kevbrin V."/>
        </authorList>
    </citation>
    <scope>NUCLEOTIDE SEQUENCE</scope>
    <source>
        <strain evidence="3">Z-910T</strain>
    </source>
</reference>
<dbReference type="Pfam" id="PF03602">
    <property type="entry name" value="Cons_hypoth95"/>
    <property type="match status" value="1"/>
</dbReference>
<dbReference type="InterPro" id="IPR004398">
    <property type="entry name" value="RNA_MeTrfase_RsmD"/>
</dbReference>
<organism evidence="3">
    <name type="scientific">Proteinivorax tanatarense</name>
    <dbReference type="NCBI Taxonomy" id="1260629"/>
    <lineage>
        <taxon>Bacteria</taxon>
        <taxon>Bacillati</taxon>
        <taxon>Bacillota</taxon>
        <taxon>Clostridia</taxon>
        <taxon>Eubacteriales</taxon>
        <taxon>Proteinivoracaceae</taxon>
        <taxon>Proteinivorax</taxon>
    </lineage>
</organism>
<dbReference type="InterPro" id="IPR029063">
    <property type="entry name" value="SAM-dependent_MTases_sf"/>
</dbReference>
<dbReference type="PROSITE" id="PS00092">
    <property type="entry name" value="N6_MTASE"/>
    <property type="match status" value="1"/>
</dbReference>
<dbReference type="RefSeq" id="WP_350344902.1">
    <property type="nucleotide sequence ID" value="NZ_CP158367.1"/>
</dbReference>
<dbReference type="NCBIfam" id="TIGR00095">
    <property type="entry name" value="16S rRNA (guanine(966)-N(2))-methyltransferase RsmD"/>
    <property type="match status" value="1"/>
</dbReference>
<dbReference type="EC" id="2.1.1.171" evidence="3"/>
<proteinExistence type="predicted"/>
<keyword evidence="2 3" id="KW-0808">Transferase</keyword>
<dbReference type="InterPro" id="IPR002052">
    <property type="entry name" value="DNA_methylase_N6_adenine_CS"/>
</dbReference>
<evidence type="ECO:0000256" key="1">
    <source>
        <dbReference type="ARBA" id="ARBA00022603"/>
    </source>
</evidence>
<accession>A0AAU7VQS5</accession>
<dbReference type="PIRSF" id="PIRSF004553">
    <property type="entry name" value="CHP00095"/>
    <property type="match status" value="1"/>
</dbReference>
<dbReference type="PANTHER" id="PTHR43542">
    <property type="entry name" value="METHYLTRANSFERASE"/>
    <property type="match status" value="1"/>
</dbReference>
<dbReference type="CDD" id="cd02440">
    <property type="entry name" value="AdoMet_MTases"/>
    <property type="match status" value="1"/>
</dbReference>
<name>A0AAU7VQS5_9FIRM</name>